<dbReference type="SUPFAM" id="SSF81296">
    <property type="entry name" value="E set domains"/>
    <property type="match status" value="1"/>
</dbReference>
<dbReference type="Proteomes" id="UP000236333">
    <property type="component" value="Unassembled WGS sequence"/>
</dbReference>
<organism evidence="3 4">
    <name type="scientific">Tetrabaena socialis</name>
    <dbReference type="NCBI Taxonomy" id="47790"/>
    <lineage>
        <taxon>Eukaryota</taxon>
        <taxon>Viridiplantae</taxon>
        <taxon>Chlorophyta</taxon>
        <taxon>core chlorophytes</taxon>
        <taxon>Chlorophyceae</taxon>
        <taxon>CS clade</taxon>
        <taxon>Chlamydomonadales</taxon>
        <taxon>Tetrabaenaceae</taxon>
        <taxon>Tetrabaena</taxon>
    </lineage>
</organism>
<evidence type="ECO:0000259" key="2">
    <source>
        <dbReference type="Pfam" id="PF09118"/>
    </source>
</evidence>
<dbReference type="InterPro" id="IPR014756">
    <property type="entry name" value="Ig_E-set"/>
</dbReference>
<proteinExistence type="predicted"/>
<dbReference type="InterPro" id="IPR013783">
    <property type="entry name" value="Ig-like_fold"/>
</dbReference>
<sequence>MKGLIAGGLFLLGLVCVLADASPAAGTTPAPTTTAATYDPTVMGQFELLGLSNCVGVQLVAVPGSTNFLLMERPTATHPDGKAFNAGLLDSVTGRFANVGCALSMENCGHSFLANGTVAILAGHKPQSSYKEGRKVTGGDRSARFWCPETYSPSPTSFAEYRAELFVPPFVLDAAHRPAIVSAPTVISYNEVNSITYTIPDAATAVTSVVLVAPSSDTHTFNMHQRLIVLPLLGLDTDANHRAGAEGVKGVTVRGPPDANVAPPGAYMLFLLHGRTYGPGQWVMVRE</sequence>
<dbReference type="OrthoDB" id="2019572at2759"/>
<keyword evidence="4" id="KW-1185">Reference proteome</keyword>
<dbReference type="PANTHER" id="PTHR32208:SF21">
    <property type="entry name" value="LOW QUALITY PROTEIN: ALDEHYDE OXIDASE GLOX-LIKE"/>
    <property type="match status" value="1"/>
</dbReference>
<name>A0A2J7ZLL1_9CHLO</name>
<evidence type="ECO:0000313" key="3">
    <source>
        <dbReference type="EMBL" id="PNH01153.1"/>
    </source>
</evidence>
<dbReference type="InterPro" id="IPR015202">
    <property type="entry name" value="GO-like_E_set"/>
</dbReference>
<reference evidence="3 4" key="1">
    <citation type="journal article" date="2017" name="Mol. Biol. Evol.">
        <title>The 4-celled Tetrabaena socialis nuclear genome reveals the essential components for genetic control of cell number at the origin of multicellularity in the volvocine lineage.</title>
        <authorList>
            <person name="Featherston J."/>
            <person name="Arakaki Y."/>
            <person name="Hanschen E.R."/>
            <person name="Ferris P.J."/>
            <person name="Michod R.E."/>
            <person name="Olson B.J.S.C."/>
            <person name="Nozaki H."/>
            <person name="Durand P.M."/>
        </authorList>
    </citation>
    <scope>NUCLEOTIDE SEQUENCE [LARGE SCALE GENOMIC DNA]</scope>
    <source>
        <strain evidence="3 4">NIES-571</strain>
    </source>
</reference>
<comment type="caution">
    <text evidence="3">The sequence shown here is derived from an EMBL/GenBank/DDBJ whole genome shotgun (WGS) entry which is preliminary data.</text>
</comment>
<dbReference type="EMBL" id="PGGS01000998">
    <property type="protein sequence ID" value="PNH01153.1"/>
    <property type="molecule type" value="Genomic_DNA"/>
</dbReference>
<feature type="chain" id="PRO_5014390471" description="Galactose oxidase-like Early set domain-containing protein" evidence="1">
    <location>
        <begin position="20"/>
        <end position="287"/>
    </location>
</feature>
<dbReference type="PANTHER" id="PTHR32208">
    <property type="entry name" value="SECRETED PROTEIN-RELATED"/>
    <property type="match status" value="1"/>
</dbReference>
<gene>
    <name evidence="3" type="ORF">TSOC_012972</name>
</gene>
<feature type="domain" description="Galactose oxidase-like Early set" evidence="2">
    <location>
        <begin position="177"/>
        <end position="285"/>
    </location>
</feature>
<evidence type="ECO:0000313" key="4">
    <source>
        <dbReference type="Proteomes" id="UP000236333"/>
    </source>
</evidence>
<evidence type="ECO:0000256" key="1">
    <source>
        <dbReference type="SAM" id="SignalP"/>
    </source>
</evidence>
<dbReference type="AlphaFoldDB" id="A0A2J7ZLL1"/>
<keyword evidence="1" id="KW-0732">Signal</keyword>
<protein>
    <recommendedName>
        <fullName evidence="2">Galactose oxidase-like Early set domain-containing protein</fullName>
    </recommendedName>
</protein>
<dbReference type="CDD" id="cd02851">
    <property type="entry name" value="E_set_GO_C"/>
    <property type="match status" value="1"/>
</dbReference>
<dbReference type="Pfam" id="PF09118">
    <property type="entry name" value="GO-like_E_set"/>
    <property type="match status" value="1"/>
</dbReference>
<dbReference type="Gene3D" id="2.60.40.10">
    <property type="entry name" value="Immunoglobulins"/>
    <property type="match status" value="1"/>
</dbReference>
<accession>A0A2J7ZLL1</accession>
<feature type="signal peptide" evidence="1">
    <location>
        <begin position="1"/>
        <end position="19"/>
    </location>
</feature>